<accession>A0A2G9GEY4</accession>
<protein>
    <submittedName>
        <fullName evidence="1">Uncharacterized protein</fullName>
    </submittedName>
</protein>
<dbReference type="EMBL" id="NKXS01005372">
    <property type="protein sequence ID" value="PIN03853.1"/>
    <property type="molecule type" value="Genomic_DNA"/>
</dbReference>
<evidence type="ECO:0000313" key="1">
    <source>
        <dbReference type="EMBL" id="PIN03853.1"/>
    </source>
</evidence>
<dbReference type="AlphaFoldDB" id="A0A2G9GEY4"/>
<keyword evidence="2" id="KW-1185">Reference proteome</keyword>
<gene>
    <name evidence="1" type="ORF">CDL12_23621</name>
</gene>
<evidence type="ECO:0000313" key="2">
    <source>
        <dbReference type="Proteomes" id="UP000231279"/>
    </source>
</evidence>
<comment type="caution">
    <text evidence="1">The sequence shown here is derived from an EMBL/GenBank/DDBJ whole genome shotgun (WGS) entry which is preliminary data.</text>
</comment>
<dbReference type="Proteomes" id="UP000231279">
    <property type="component" value="Unassembled WGS sequence"/>
</dbReference>
<proteinExistence type="predicted"/>
<name>A0A2G9GEY4_9LAMI</name>
<reference evidence="2" key="1">
    <citation type="journal article" date="2018" name="Gigascience">
        <title>Genome assembly of the Pink Ipe (Handroanthus impetiginosus, Bignoniaceae), a highly valued, ecologically keystone Neotropical timber forest tree.</title>
        <authorList>
            <person name="Silva-Junior O.B."/>
            <person name="Grattapaglia D."/>
            <person name="Novaes E."/>
            <person name="Collevatti R.G."/>
        </authorList>
    </citation>
    <scope>NUCLEOTIDE SEQUENCE [LARGE SCALE GENOMIC DNA]</scope>
    <source>
        <strain evidence="2">cv. UFG-1</strain>
    </source>
</reference>
<organism evidence="1 2">
    <name type="scientific">Handroanthus impetiginosus</name>
    <dbReference type="NCBI Taxonomy" id="429701"/>
    <lineage>
        <taxon>Eukaryota</taxon>
        <taxon>Viridiplantae</taxon>
        <taxon>Streptophyta</taxon>
        <taxon>Embryophyta</taxon>
        <taxon>Tracheophyta</taxon>
        <taxon>Spermatophyta</taxon>
        <taxon>Magnoliopsida</taxon>
        <taxon>eudicotyledons</taxon>
        <taxon>Gunneridae</taxon>
        <taxon>Pentapetalae</taxon>
        <taxon>asterids</taxon>
        <taxon>lamiids</taxon>
        <taxon>Lamiales</taxon>
        <taxon>Bignoniaceae</taxon>
        <taxon>Crescentiina</taxon>
        <taxon>Tabebuia alliance</taxon>
        <taxon>Handroanthus</taxon>
    </lineage>
</organism>
<sequence>MISFNSMDNYFIGTRYHEALAAYPSSLSWTKGTISWRASVIGRLIELRHTSSMVPFLTKSAIFRGYGA</sequence>